<reference evidence="2 3" key="1">
    <citation type="submission" date="2019-07" db="EMBL/GenBank/DDBJ databases">
        <title>Tomitella cavernea sp. nov., an actinomycete isolated from soil.</title>
        <authorList>
            <person name="Cheng J."/>
        </authorList>
    </citation>
    <scope>NUCLEOTIDE SEQUENCE [LARGE SCALE GENOMIC DNA]</scope>
    <source>
        <strain evidence="2 3">HY188</strain>
    </source>
</reference>
<dbReference type="SUPFAM" id="SSF51735">
    <property type="entry name" value="NAD(P)-binding Rossmann-fold domains"/>
    <property type="match status" value="1"/>
</dbReference>
<dbReference type="Gene3D" id="3.40.50.720">
    <property type="entry name" value="NAD(P)-binding Rossmann-like Domain"/>
    <property type="match status" value="1"/>
</dbReference>
<dbReference type="InterPro" id="IPR016040">
    <property type="entry name" value="NAD(P)-bd_dom"/>
</dbReference>
<protein>
    <submittedName>
        <fullName evidence="2">NAD-dependent epimerase/dehydratase family protein</fullName>
    </submittedName>
</protein>
<dbReference type="InterPro" id="IPR036291">
    <property type="entry name" value="NAD(P)-bd_dom_sf"/>
</dbReference>
<dbReference type="RefSeq" id="WP_143905312.1">
    <property type="nucleotide sequence ID" value="NZ_CP041765.1"/>
</dbReference>
<reference evidence="2 3" key="2">
    <citation type="submission" date="2019-07" db="EMBL/GenBank/DDBJ databases">
        <authorList>
            <person name="Huang Y."/>
        </authorList>
    </citation>
    <scope>NUCLEOTIDE SEQUENCE [LARGE SCALE GENOMIC DNA]</scope>
    <source>
        <strain evidence="2 3">HY188</strain>
    </source>
</reference>
<evidence type="ECO:0000313" key="2">
    <source>
        <dbReference type="EMBL" id="QDQ96028.1"/>
    </source>
</evidence>
<evidence type="ECO:0000313" key="3">
    <source>
        <dbReference type="Proteomes" id="UP000317344"/>
    </source>
</evidence>
<dbReference type="PANTHER" id="PTHR15020">
    <property type="entry name" value="FLAVIN REDUCTASE-RELATED"/>
    <property type="match status" value="1"/>
</dbReference>
<name>A0A516WYV6_9ACTN</name>
<dbReference type="OrthoDB" id="9774199at2"/>
<organism evidence="2 3">
    <name type="scientific">Tomitella fengzijianii</name>
    <dbReference type="NCBI Taxonomy" id="2597660"/>
    <lineage>
        <taxon>Bacteria</taxon>
        <taxon>Bacillati</taxon>
        <taxon>Actinomycetota</taxon>
        <taxon>Actinomycetes</taxon>
        <taxon>Mycobacteriales</taxon>
        <taxon>Tomitella</taxon>
    </lineage>
</organism>
<dbReference type="KEGG" id="toy:FO059_00090"/>
<accession>A0A516WYV6</accession>
<dbReference type="EMBL" id="CP041765">
    <property type="protein sequence ID" value="QDQ96028.1"/>
    <property type="molecule type" value="Genomic_DNA"/>
</dbReference>
<dbReference type="PANTHER" id="PTHR15020:SF50">
    <property type="entry name" value="UPF0659 PROTEIN YMR090W"/>
    <property type="match status" value="1"/>
</dbReference>
<gene>
    <name evidence="2" type="ORF">FO059_00090</name>
</gene>
<proteinExistence type="predicted"/>
<dbReference type="AlphaFoldDB" id="A0A516WYV6"/>
<dbReference type="Pfam" id="PF13460">
    <property type="entry name" value="NAD_binding_10"/>
    <property type="match status" value="1"/>
</dbReference>
<sequence>MATTLVIGATGYLGRHIVAELQARGHHVRAITRDRYRAERPGPWDAPPLGGSTTELIVGEITDPVITDGIAEGTDHVISALGVTRQNADPWTVDNLANLAVLRSAIKHGATSFSYVNVIDGEQCPARITRAKTAFAQTLDLAPIVSQRINPTGYFSDMMEMFSAARRGVVPILRPAGRINPIHGADLASYIVDRAEAGENGTWDVGGPDVFTWAGLAEAAFTALGKKTRTVRIPPQIVPPVLRLAGVFNSRLADSAAFATWSMLHDCVGTPAGSRHLAEFYSQQAGR</sequence>
<evidence type="ECO:0000259" key="1">
    <source>
        <dbReference type="Pfam" id="PF13460"/>
    </source>
</evidence>
<keyword evidence="3" id="KW-1185">Reference proteome</keyword>
<feature type="domain" description="NAD(P)-binding" evidence="1">
    <location>
        <begin position="8"/>
        <end position="120"/>
    </location>
</feature>
<dbReference type="Proteomes" id="UP000317344">
    <property type="component" value="Chromosome"/>
</dbReference>